<gene>
    <name evidence="5" type="ORF">VM1G_08706</name>
</gene>
<organism evidence="5 6">
    <name type="scientific">Cytospora mali</name>
    <name type="common">Apple Valsa canker fungus</name>
    <name type="synonym">Valsa mali</name>
    <dbReference type="NCBI Taxonomy" id="578113"/>
    <lineage>
        <taxon>Eukaryota</taxon>
        <taxon>Fungi</taxon>
        <taxon>Dikarya</taxon>
        <taxon>Ascomycota</taxon>
        <taxon>Pezizomycotina</taxon>
        <taxon>Sordariomycetes</taxon>
        <taxon>Sordariomycetidae</taxon>
        <taxon>Diaporthales</taxon>
        <taxon>Cytosporaceae</taxon>
        <taxon>Cytospora</taxon>
    </lineage>
</organism>
<accession>A0A194WBB7</accession>
<evidence type="ECO:0000259" key="4">
    <source>
        <dbReference type="Pfam" id="PF06094"/>
    </source>
</evidence>
<feature type="domain" description="Gamma-glutamylcyclotransferase AIG2-like" evidence="4">
    <location>
        <begin position="28"/>
        <end position="123"/>
    </location>
</feature>
<dbReference type="InterPro" id="IPR009288">
    <property type="entry name" value="AIG2-like_dom"/>
</dbReference>
<dbReference type="SMR" id="A0A194WBB7"/>
<dbReference type="Proteomes" id="UP000078559">
    <property type="component" value="Chromosome 10"/>
</dbReference>
<keyword evidence="2" id="KW-0808">Transferase</keyword>
<comment type="similarity">
    <text evidence="1">Belongs to the gamma-glutamylcyclotransferase family.</text>
</comment>
<evidence type="ECO:0000313" key="6">
    <source>
        <dbReference type="Proteomes" id="UP000078559"/>
    </source>
</evidence>
<dbReference type="InterPro" id="IPR013024">
    <property type="entry name" value="GGCT-like"/>
</dbReference>
<dbReference type="CDD" id="cd06661">
    <property type="entry name" value="GGCT_like"/>
    <property type="match status" value="1"/>
</dbReference>
<dbReference type="PANTHER" id="PTHR31544:SF2">
    <property type="entry name" value="AIG2-LIKE PROTEIN D"/>
    <property type="match status" value="1"/>
</dbReference>
<dbReference type="OrthoDB" id="1044435at2759"/>
<dbReference type="InterPro" id="IPR036568">
    <property type="entry name" value="GGCT-like_sf"/>
</dbReference>
<reference evidence="5" key="1">
    <citation type="submission" date="2014-12" db="EMBL/GenBank/DDBJ databases">
        <title>Genome Sequence of Valsa Canker Pathogens Uncovers a Specific Adaption of Colonization on Woody Bark.</title>
        <authorList>
            <person name="Yin Z."/>
            <person name="Liu H."/>
            <person name="Gao X."/>
            <person name="Li Z."/>
            <person name="Song N."/>
            <person name="Ke X."/>
            <person name="Dai Q."/>
            <person name="Wu Y."/>
            <person name="Sun Y."/>
            <person name="Xu J.-R."/>
            <person name="Kang Z.K."/>
            <person name="Wang L."/>
            <person name="Huang L."/>
        </authorList>
    </citation>
    <scope>NUCLEOTIDE SEQUENCE [LARGE SCALE GENOMIC DNA]</scope>
    <source>
        <strain evidence="5">03-8</strain>
    </source>
</reference>
<dbReference type="GO" id="GO:0016740">
    <property type="term" value="F:transferase activity"/>
    <property type="evidence" value="ECO:0007669"/>
    <property type="project" value="UniProtKB-KW"/>
</dbReference>
<dbReference type="Gene3D" id="3.10.490.10">
    <property type="entry name" value="Gamma-glutamyl cyclotransferase-like"/>
    <property type="match status" value="1"/>
</dbReference>
<dbReference type="InterPro" id="IPR045038">
    <property type="entry name" value="AIG2-like"/>
</dbReference>
<dbReference type="Pfam" id="PF06094">
    <property type="entry name" value="GGACT"/>
    <property type="match status" value="1"/>
</dbReference>
<evidence type="ECO:0000256" key="1">
    <source>
        <dbReference type="ARBA" id="ARBA00008861"/>
    </source>
</evidence>
<evidence type="ECO:0000256" key="2">
    <source>
        <dbReference type="ARBA" id="ARBA00022679"/>
    </source>
</evidence>
<proteinExistence type="inferred from homology"/>
<dbReference type="PANTHER" id="PTHR31544">
    <property type="entry name" value="AIG2-LIKE PROTEIN D"/>
    <property type="match status" value="1"/>
</dbReference>
<keyword evidence="6" id="KW-1185">Reference proteome</keyword>
<evidence type="ECO:0000313" key="5">
    <source>
        <dbReference type="EMBL" id="KUI73373.1"/>
    </source>
</evidence>
<dbReference type="SUPFAM" id="SSF110857">
    <property type="entry name" value="Gamma-glutamyl cyclotransferase-like"/>
    <property type="match status" value="1"/>
</dbReference>
<dbReference type="EMBL" id="CM003107">
    <property type="protein sequence ID" value="KUI73373.1"/>
    <property type="molecule type" value="Genomic_DNA"/>
</dbReference>
<dbReference type="AlphaFoldDB" id="A0A194WBB7"/>
<sequence length="166" mass="18126">MATDGQSNRFALAISNLGPDPAGSTPALFAYGSLLVDAVITTLIDRVPEYGVATAPGCRVAHLPDKPYPGLVRDESAEAPGRIYRGLSALEWAILDAWENPVYEVQVVALSGEENALAYVWTADLLKGAPIWTTASMSNTILEDYLKMTKAWREGYEEQRGRPEQR</sequence>
<evidence type="ECO:0000256" key="3">
    <source>
        <dbReference type="ARBA" id="ARBA00030602"/>
    </source>
</evidence>
<name>A0A194WBB7_CYTMA</name>
<protein>
    <recommendedName>
        <fullName evidence="3">Putative gamma-glutamylcyclotransferase</fullName>
    </recommendedName>
</protein>